<dbReference type="PANTHER" id="PTHR20854">
    <property type="entry name" value="INOSITOL MONOPHOSPHATASE"/>
    <property type="match status" value="1"/>
</dbReference>
<dbReference type="InterPro" id="IPR022337">
    <property type="entry name" value="Inositol_monophosphatase_SuhB"/>
</dbReference>
<reference evidence="10" key="1">
    <citation type="submission" date="2018-04" db="EMBL/GenBank/DDBJ databases">
        <authorList>
            <person name="Cornet L."/>
        </authorList>
    </citation>
    <scope>NUCLEOTIDE SEQUENCE [LARGE SCALE GENOMIC DNA]</scope>
</reference>
<accession>A0A2W4VYC2</accession>
<dbReference type="GO" id="GO:0007165">
    <property type="term" value="P:signal transduction"/>
    <property type="evidence" value="ECO:0007669"/>
    <property type="project" value="TreeGrafter"/>
</dbReference>
<evidence type="ECO:0000256" key="8">
    <source>
        <dbReference type="RuleBase" id="RU364068"/>
    </source>
</evidence>
<comment type="catalytic activity">
    <reaction evidence="1 8">
        <text>a myo-inositol phosphate + H2O = myo-inositol + phosphate</text>
        <dbReference type="Rhea" id="RHEA:24056"/>
        <dbReference type="ChEBI" id="CHEBI:15377"/>
        <dbReference type="ChEBI" id="CHEBI:17268"/>
        <dbReference type="ChEBI" id="CHEBI:43474"/>
        <dbReference type="ChEBI" id="CHEBI:84139"/>
        <dbReference type="EC" id="3.1.3.25"/>
    </reaction>
</comment>
<dbReference type="PANTHER" id="PTHR20854:SF4">
    <property type="entry name" value="INOSITOL-1-MONOPHOSPHATASE-RELATED"/>
    <property type="match status" value="1"/>
</dbReference>
<dbReference type="EC" id="3.1.3.25" evidence="8"/>
<evidence type="ECO:0000256" key="5">
    <source>
        <dbReference type="ARBA" id="ARBA00022801"/>
    </source>
</evidence>
<keyword evidence="5 8" id="KW-0378">Hydrolase</keyword>
<comment type="caution">
    <text evidence="9">The sequence shown here is derived from an EMBL/GenBank/DDBJ whole genome shotgun (WGS) entry which is preliminary data.</text>
</comment>
<evidence type="ECO:0000313" key="9">
    <source>
        <dbReference type="EMBL" id="PZO37372.1"/>
    </source>
</evidence>
<dbReference type="SUPFAM" id="SSF56655">
    <property type="entry name" value="Carbohydrate phosphatase"/>
    <property type="match status" value="1"/>
</dbReference>
<proteinExistence type="inferred from homology"/>
<dbReference type="FunFam" id="3.40.190.80:FF:000002">
    <property type="entry name" value="Inositol-1-monophosphatase"/>
    <property type="match status" value="1"/>
</dbReference>
<feature type="binding site" evidence="7">
    <location>
        <position position="220"/>
    </location>
    <ligand>
        <name>Mg(2+)</name>
        <dbReference type="ChEBI" id="CHEBI:18420"/>
        <label>2</label>
    </ligand>
</feature>
<protein>
    <recommendedName>
        <fullName evidence="8">Inositol-1-monophosphatase</fullName>
        <ecNumber evidence="8">3.1.3.25</ecNumber>
    </recommendedName>
</protein>
<dbReference type="AlphaFoldDB" id="A0A2W4VYC2"/>
<reference evidence="9 10" key="2">
    <citation type="submission" date="2018-06" db="EMBL/GenBank/DDBJ databases">
        <title>Metagenomic assembly of (sub)arctic Cyanobacteria and their associated microbiome from non-axenic cultures.</title>
        <authorList>
            <person name="Baurain D."/>
        </authorList>
    </citation>
    <scope>NUCLEOTIDE SEQUENCE [LARGE SCALE GENOMIC DNA]</scope>
    <source>
        <strain evidence="9">ULC041bin1</strain>
    </source>
</reference>
<feature type="binding site" evidence="7">
    <location>
        <position position="75"/>
    </location>
    <ligand>
        <name>Mg(2+)</name>
        <dbReference type="ChEBI" id="CHEBI:18420"/>
        <label>1</label>
        <note>catalytic</note>
    </ligand>
</feature>
<dbReference type="InterPro" id="IPR033942">
    <property type="entry name" value="IMPase"/>
</dbReference>
<feature type="binding site" evidence="7">
    <location>
        <position position="94"/>
    </location>
    <ligand>
        <name>Mg(2+)</name>
        <dbReference type="ChEBI" id="CHEBI:18420"/>
        <label>1</label>
        <note>catalytic</note>
    </ligand>
</feature>
<evidence type="ECO:0000313" key="10">
    <source>
        <dbReference type="Proteomes" id="UP000249081"/>
    </source>
</evidence>
<dbReference type="Gene3D" id="3.30.540.10">
    <property type="entry name" value="Fructose-1,6-Bisphosphatase, subunit A, domain 1"/>
    <property type="match status" value="1"/>
</dbReference>
<comment type="cofactor">
    <cofactor evidence="2 7 8">
        <name>Mg(2+)</name>
        <dbReference type="ChEBI" id="CHEBI:18420"/>
    </cofactor>
</comment>
<dbReference type="InterPro" id="IPR000760">
    <property type="entry name" value="Inositol_monophosphatase-like"/>
</dbReference>
<dbReference type="Pfam" id="PF00459">
    <property type="entry name" value="Inositol_P"/>
    <property type="match status" value="1"/>
</dbReference>
<evidence type="ECO:0000256" key="1">
    <source>
        <dbReference type="ARBA" id="ARBA00001033"/>
    </source>
</evidence>
<feature type="binding site" evidence="7">
    <location>
        <position position="95"/>
    </location>
    <ligand>
        <name>Mg(2+)</name>
        <dbReference type="ChEBI" id="CHEBI:18420"/>
        <label>1</label>
        <note>catalytic</note>
    </ligand>
</feature>
<dbReference type="GO" id="GO:0006020">
    <property type="term" value="P:inositol metabolic process"/>
    <property type="evidence" value="ECO:0007669"/>
    <property type="project" value="TreeGrafter"/>
</dbReference>
<dbReference type="GO" id="GO:0046854">
    <property type="term" value="P:phosphatidylinositol phosphate biosynthetic process"/>
    <property type="evidence" value="ECO:0007669"/>
    <property type="project" value="InterPro"/>
</dbReference>
<keyword evidence="6 7" id="KW-0460">Magnesium</keyword>
<keyword evidence="4 7" id="KW-0479">Metal-binding</keyword>
<dbReference type="Proteomes" id="UP000249081">
    <property type="component" value="Unassembled WGS sequence"/>
</dbReference>
<dbReference type="InterPro" id="IPR020583">
    <property type="entry name" value="Inositol_monoP_metal-BS"/>
</dbReference>
<dbReference type="PRINTS" id="PR00377">
    <property type="entry name" value="IMPHPHTASES"/>
</dbReference>
<dbReference type="GO" id="GO:0008934">
    <property type="term" value="F:inositol monophosphate 1-phosphatase activity"/>
    <property type="evidence" value="ECO:0007669"/>
    <property type="project" value="InterPro"/>
</dbReference>
<name>A0A2W4VYC2_9CYAN</name>
<evidence type="ECO:0000256" key="7">
    <source>
        <dbReference type="PIRSR" id="PIRSR600760-2"/>
    </source>
</evidence>
<dbReference type="PROSITE" id="PS00629">
    <property type="entry name" value="IMP_1"/>
    <property type="match status" value="1"/>
</dbReference>
<evidence type="ECO:0000256" key="6">
    <source>
        <dbReference type="ARBA" id="ARBA00022842"/>
    </source>
</evidence>
<gene>
    <name evidence="9" type="ORF">DCF17_15995</name>
</gene>
<dbReference type="PRINTS" id="PR01959">
    <property type="entry name" value="SBIMPHPHTASE"/>
</dbReference>
<dbReference type="EMBL" id="QBMN01000123">
    <property type="protein sequence ID" value="PZO37372.1"/>
    <property type="molecule type" value="Genomic_DNA"/>
</dbReference>
<dbReference type="Gene3D" id="3.40.190.80">
    <property type="match status" value="1"/>
</dbReference>
<dbReference type="CDD" id="cd01639">
    <property type="entry name" value="IMPase"/>
    <property type="match status" value="1"/>
</dbReference>
<dbReference type="InterPro" id="IPR020550">
    <property type="entry name" value="Inositol_monophosphatase_CS"/>
</dbReference>
<evidence type="ECO:0000256" key="2">
    <source>
        <dbReference type="ARBA" id="ARBA00001946"/>
    </source>
</evidence>
<organism evidence="9 10">
    <name type="scientific">Shackletoniella antarctica</name>
    <dbReference type="NCBI Taxonomy" id="268115"/>
    <lineage>
        <taxon>Bacteria</taxon>
        <taxon>Bacillati</taxon>
        <taxon>Cyanobacteriota</taxon>
        <taxon>Cyanophyceae</taxon>
        <taxon>Oculatellales</taxon>
        <taxon>Oculatellaceae</taxon>
        <taxon>Shackletoniella</taxon>
    </lineage>
</organism>
<dbReference type="GO" id="GO:0046872">
    <property type="term" value="F:metal ion binding"/>
    <property type="evidence" value="ECO:0007669"/>
    <property type="project" value="UniProtKB-KW"/>
</dbReference>
<evidence type="ECO:0000256" key="3">
    <source>
        <dbReference type="ARBA" id="ARBA00009759"/>
    </source>
</evidence>
<evidence type="ECO:0000256" key="4">
    <source>
        <dbReference type="ARBA" id="ARBA00022723"/>
    </source>
</evidence>
<comment type="similarity">
    <text evidence="3 8">Belongs to the inositol monophosphatase superfamily.</text>
</comment>
<dbReference type="FunFam" id="3.30.540.10:FF:000003">
    <property type="entry name" value="Inositol-1-monophosphatase"/>
    <property type="match status" value="1"/>
</dbReference>
<sequence>MSLPSESDLQRWLDSATEAALAAGAVLQHHWGNLTTIDEKGRPGDLVTEADRGAEAAAMAVLGRHLPTEHGILAEESGAQGNLNAALLWAIDPLDGTTNYTHQYPCCAVSIGLLAEGEPVLGVIYDPIHRDLFRAAAGLGATLNRRPIRVSATDQLAQSLLVTGFAYDRRETPDNNYAEFCHFTHLTQGVRRGGAAAIDLAYVACGRLDGYWERGLALWDIAAGIALVREAGGQVTAYDGSPLDVMAGRLLATNGHLHGAISHTLGQIKPLALPSLASV</sequence>
<feature type="binding site" evidence="7">
    <location>
        <position position="92"/>
    </location>
    <ligand>
        <name>Mg(2+)</name>
        <dbReference type="ChEBI" id="CHEBI:18420"/>
        <label>1</label>
        <note>catalytic</note>
    </ligand>
</feature>
<dbReference type="PROSITE" id="PS00630">
    <property type="entry name" value="IMP_2"/>
    <property type="match status" value="1"/>
</dbReference>